<dbReference type="PANTHER" id="PTHR46268">
    <property type="entry name" value="STRESS RESPONSE PROTEIN NHAX"/>
    <property type="match status" value="1"/>
</dbReference>
<dbReference type="AlphaFoldDB" id="A0A2T1DMM0"/>
<reference evidence="3 4" key="2">
    <citation type="submission" date="2018-03" db="EMBL/GenBank/DDBJ databases">
        <title>The ancient ancestry and fast evolution of plastids.</title>
        <authorList>
            <person name="Moore K.R."/>
            <person name="Magnabosco C."/>
            <person name="Momper L."/>
            <person name="Gold D.A."/>
            <person name="Bosak T."/>
            <person name="Fournier G.P."/>
        </authorList>
    </citation>
    <scope>NUCLEOTIDE SEQUENCE [LARGE SCALE GENOMIC DNA]</scope>
    <source>
        <strain evidence="3 4">ULC007</strain>
    </source>
</reference>
<dbReference type="PRINTS" id="PR01438">
    <property type="entry name" value="UNVRSLSTRESS"/>
</dbReference>
<sequence length="177" mass="19404">MFHKILVALDDSDSSQQVFAEAVALAKATNASLMLLRVLSPFEGDYPGSVYPAIDGIYPGLHHETVQIYMNQWHRFEQEALEALRSLSCKAIEAGVPAEFTQNLGDPGRIICEIAHTWNADLIMVGRRGRAGLSEFFLGSVSNYVLHHAPCSVLTIQGLTQATRSDKPLQPDVAIAR</sequence>
<gene>
    <name evidence="3" type="ORF">C7B65_03890</name>
</gene>
<protein>
    <submittedName>
        <fullName evidence="3">Universal stress protein</fullName>
    </submittedName>
</protein>
<accession>A0A2T1DMM0</accession>
<comment type="caution">
    <text evidence="3">The sequence shown here is derived from an EMBL/GenBank/DDBJ whole genome shotgun (WGS) entry which is preliminary data.</text>
</comment>
<dbReference type="InterPro" id="IPR006015">
    <property type="entry name" value="Universal_stress_UspA"/>
</dbReference>
<dbReference type="PANTHER" id="PTHR46268:SF8">
    <property type="entry name" value="UNIVERSAL STRESS PROTEIN SLL1388"/>
    <property type="match status" value="1"/>
</dbReference>
<dbReference type="RefSeq" id="WP_073069575.1">
    <property type="nucleotide sequence ID" value="NZ_MPPI01000002.1"/>
</dbReference>
<evidence type="ECO:0000259" key="2">
    <source>
        <dbReference type="Pfam" id="PF00582"/>
    </source>
</evidence>
<dbReference type="Proteomes" id="UP000238634">
    <property type="component" value="Unassembled WGS sequence"/>
</dbReference>
<dbReference type="EMBL" id="PVWG01000002">
    <property type="protein sequence ID" value="PSB21726.1"/>
    <property type="molecule type" value="Genomic_DNA"/>
</dbReference>
<reference evidence="3 4" key="1">
    <citation type="submission" date="2018-02" db="EMBL/GenBank/DDBJ databases">
        <authorList>
            <person name="Cohen D.B."/>
            <person name="Kent A.D."/>
        </authorList>
    </citation>
    <scope>NUCLEOTIDE SEQUENCE [LARGE SCALE GENOMIC DNA]</scope>
    <source>
        <strain evidence="3 4">ULC007</strain>
    </source>
</reference>
<evidence type="ECO:0000313" key="4">
    <source>
        <dbReference type="Proteomes" id="UP000238634"/>
    </source>
</evidence>
<dbReference type="InterPro" id="IPR006016">
    <property type="entry name" value="UspA"/>
</dbReference>
<evidence type="ECO:0000256" key="1">
    <source>
        <dbReference type="ARBA" id="ARBA00008791"/>
    </source>
</evidence>
<dbReference type="Pfam" id="PF00582">
    <property type="entry name" value="Usp"/>
    <property type="match status" value="1"/>
</dbReference>
<dbReference type="SUPFAM" id="SSF52402">
    <property type="entry name" value="Adenine nucleotide alpha hydrolases-like"/>
    <property type="match status" value="1"/>
</dbReference>
<dbReference type="Gene3D" id="3.40.50.620">
    <property type="entry name" value="HUPs"/>
    <property type="match status" value="1"/>
</dbReference>
<proteinExistence type="inferred from homology"/>
<dbReference type="OrthoDB" id="516822at2"/>
<organism evidence="3 4">
    <name type="scientific">Phormidesmis priestleyi ULC007</name>
    <dbReference type="NCBI Taxonomy" id="1920490"/>
    <lineage>
        <taxon>Bacteria</taxon>
        <taxon>Bacillati</taxon>
        <taxon>Cyanobacteriota</taxon>
        <taxon>Cyanophyceae</taxon>
        <taxon>Leptolyngbyales</taxon>
        <taxon>Leptolyngbyaceae</taxon>
        <taxon>Phormidesmis</taxon>
    </lineage>
</organism>
<dbReference type="InterPro" id="IPR014729">
    <property type="entry name" value="Rossmann-like_a/b/a_fold"/>
</dbReference>
<dbReference type="CDD" id="cd00293">
    <property type="entry name" value="USP-like"/>
    <property type="match status" value="1"/>
</dbReference>
<keyword evidence="4" id="KW-1185">Reference proteome</keyword>
<feature type="domain" description="UspA" evidence="2">
    <location>
        <begin position="1"/>
        <end position="156"/>
    </location>
</feature>
<evidence type="ECO:0000313" key="3">
    <source>
        <dbReference type="EMBL" id="PSB21726.1"/>
    </source>
</evidence>
<dbReference type="STRING" id="1920490.GCA_001895925_01768"/>
<comment type="similarity">
    <text evidence="1">Belongs to the universal stress protein A family.</text>
</comment>
<name>A0A2T1DMM0_9CYAN</name>